<keyword evidence="1" id="KW-1133">Transmembrane helix</keyword>
<name>A0A2A5AW27_9GAMM</name>
<keyword evidence="1" id="KW-0812">Transmembrane</keyword>
<accession>A0A2A5AW27</accession>
<feature type="transmembrane region" description="Helical" evidence="1">
    <location>
        <begin position="92"/>
        <end position="109"/>
    </location>
</feature>
<evidence type="ECO:0008006" key="4">
    <source>
        <dbReference type="Google" id="ProtNLM"/>
    </source>
</evidence>
<dbReference type="Pfam" id="PF07386">
    <property type="entry name" value="DUF1499"/>
    <property type="match status" value="1"/>
</dbReference>
<feature type="transmembrane region" description="Helical" evidence="1">
    <location>
        <begin position="65"/>
        <end position="85"/>
    </location>
</feature>
<evidence type="ECO:0000256" key="1">
    <source>
        <dbReference type="SAM" id="Phobius"/>
    </source>
</evidence>
<evidence type="ECO:0000313" key="2">
    <source>
        <dbReference type="EMBL" id="PCJ23320.1"/>
    </source>
</evidence>
<dbReference type="AlphaFoldDB" id="A0A2A5AW27"/>
<dbReference type="InterPro" id="IPR010865">
    <property type="entry name" value="DUF1499"/>
</dbReference>
<feature type="transmembrane region" description="Helical" evidence="1">
    <location>
        <begin position="20"/>
        <end position="45"/>
    </location>
</feature>
<sequence>MNSEISDNKQNKFKLYLKIVAMVIMLTGMGIGLLTLGSAAGIWLGLWDFRKGFELLRISNSYSDIVAWVGLVTTIAIVIAAKLLNTGNAVRLGSLAAAGTVVAAIAYSVPESFRPAEGVNFPPIHDISTNLTSPPNFVDVLPLRIDAANTVVYGGSNNMTPERLAELTSEAYPDLIPRRYAASVDEVFELALAAVNSLGWEVVAAAKDEGRIEATDTTFWFRFKDDIVIIIETEGNQTLVNARSVSRVGTGDVGANAIRLRAFFELL</sequence>
<protein>
    <recommendedName>
        <fullName evidence="4">DUF1499 domain-containing protein</fullName>
    </recommendedName>
</protein>
<comment type="caution">
    <text evidence="2">The sequence shown here is derived from an EMBL/GenBank/DDBJ whole genome shotgun (WGS) entry which is preliminary data.</text>
</comment>
<dbReference type="EMBL" id="NVVJ01000041">
    <property type="protein sequence ID" value="PCJ23320.1"/>
    <property type="molecule type" value="Genomic_DNA"/>
</dbReference>
<reference evidence="3" key="1">
    <citation type="submission" date="2017-08" db="EMBL/GenBank/DDBJ databases">
        <title>A dynamic microbial community with high functional redundancy inhabits the cold, oxic subseafloor aquifer.</title>
        <authorList>
            <person name="Tully B.J."/>
            <person name="Wheat C.G."/>
            <person name="Glazer B.T."/>
            <person name="Huber J.A."/>
        </authorList>
    </citation>
    <scope>NUCLEOTIDE SEQUENCE [LARGE SCALE GENOMIC DNA]</scope>
</reference>
<proteinExistence type="predicted"/>
<evidence type="ECO:0000313" key="3">
    <source>
        <dbReference type="Proteomes" id="UP000218327"/>
    </source>
</evidence>
<organism evidence="2 3">
    <name type="scientific">SAR86 cluster bacterium</name>
    <dbReference type="NCBI Taxonomy" id="2030880"/>
    <lineage>
        <taxon>Bacteria</taxon>
        <taxon>Pseudomonadati</taxon>
        <taxon>Pseudomonadota</taxon>
        <taxon>Gammaproteobacteria</taxon>
        <taxon>SAR86 cluster</taxon>
    </lineage>
</organism>
<keyword evidence="1" id="KW-0472">Membrane</keyword>
<gene>
    <name evidence="2" type="ORF">COA96_12175</name>
</gene>
<dbReference type="Proteomes" id="UP000218327">
    <property type="component" value="Unassembled WGS sequence"/>
</dbReference>